<dbReference type="WBParaSite" id="ECPE_0001221501-mRNA-1">
    <property type="protein sequence ID" value="ECPE_0001221501-mRNA-1"/>
    <property type="gene ID" value="ECPE_0001221501"/>
</dbReference>
<reference evidence="1 2" key="2">
    <citation type="submission" date="2018-11" db="EMBL/GenBank/DDBJ databases">
        <authorList>
            <consortium name="Pathogen Informatics"/>
        </authorList>
    </citation>
    <scope>NUCLEOTIDE SEQUENCE [LARGE SCALE GENOMIC DNA]</scope>
    <source>
        <strain evidence="1 2">Egypt</strain>
    </source>
</reference>
<dbReference type="AlphaFoldDB" id="A0A183AYZ4"/>
<proteinExistence type="predicted"/>
<gene>
    <name evidence="1" type="ORF">ECPE_LOCUS12180</name>
</gene>
<name>A0A183AYZ4_9TREM</name>
<dbReference type="Proteomes" id="UP000272942">
    <property type="component" value="Unassembled WGS sequence"/>
</dbReference>
<accession>A0A183AYZ4</accession>
<keyword evidence="2" id="KW-1185">Reference proteome</keyword>
<evidence type="ECO:0000313" key="3">
    <source>
        <dbReference type="WBParaSite" id="ECPE_0001221501-mRNA-1"/>
    </source>
</evidence>
<organism evidence="3">
    <name type="scientific">Echinostoma caproni</name>
    <dbReference type="NCBI Taxonomy" id="27848"/>
    <lineage>
        <taxon>Eukaryota</taxon>
        <taxon>Metazoa</taxon>
        <taxon>Spiralia</taxon>
        <taxon>Lophotrochozoa</taxon>
        <taxon>Platyhelminthes</taxon>
        <taxon>Trematoda</taxon>
        <taxon>Digenea</taxon>
        <taxon>Plagiorchiida</taxon>
        <taxon>Echinostomata</taxon>
        <taxon>Echinostomatoidea</taxon>
        <taxon>Echinostomatidae</taxon>
        <taxon>Echinostoma</taxon>
    </lineage>
</organism>
<dbReference type="EMBL" id="UZAN01052329">
    <property type="protein sequence ID" value="VDP89430.1"/>
    <property type="molecule type" value="Genomic_DNA"/>
</dbReference>
<protein>
    <submittedName>
        <fullName evidence="3">Zinc_ribbon_2 domain-containing protein</fullName>
    </submittedName>
</protein>
<reference evidence="3" key="1">
    <citation type="submission" date="2016-06" db="UniProtKB">
        <authorList>
            <consortium name="WormBaseParasite"/>
        </authorList>
    </citation>
    <scope>IDENTIFICATION</scope>
</reference>
<dbReference type="OrthoDB" id="10255185at2759"/>
<evidence type="ECO:0000313" key="2">
    <source>
        <dbReference type="Proteomes" id="UP000272942"/>
    </source>
</evidence>
<sequence length="239" mass="26699">MDPHAYRVEHNPEHRPVSDHCTGTLQVDLSETDTTTVRHHGLVLRSGRTHEDYLNARELARDLTRNPRSFIPVPKPNLLTSKAYGTPPNIPVNHPTVPNLSLHRPSGIDENLTVFENSPFANEIRTHMVDSAYHGSLEIEHPGPSTGDQQIRGLDMDPHSVYRENGNSEQYTSNMPKGDMFSKDRLNSQNNHATDSCRAQTDQKTVGKKMNKFCYECGSAFPSAAAKFCPECGIKRLVA</sequence>
<evidence type="ECO:0000313" key="1">
    <source>
        <dbReference type="EMBL" id="VDP89430.1"/>
    </source>
</evidence>